<feature type="domain" description="Toprim" evidence="9">
    <location>
        <begin position="427"/>
        <end position="541"/>
    </location>
</feature>
<feature type="compositionally biased region" description="Polar residues" evidence="8">
    <location>
        <begin position="741"/>
        <end position="754"/>
    </location>
</feature>
<keyword evidence="7" id="KW-0547">Nucleotide-binding</keyword>
<comment type="caution">
    <text evidence="10">The sequence shown here is derived from an EMBL/GenBank/DDBJ whole genome shotgun (WGS) entry which is preliminary data.</text>
</comment>
<feature type="site" description="Interaction with DNA" evidence="7">
    <location>
        <position position="461"/>
    </location>
</feature>
<comment type="cofactor">
    <cofactor evidence="2">
        <name>Mg(2+)</name>
        <dbReference type="ChEBI" id="CHEBI:18420"/>
    </cofactor>
</comment>
<dbReference type="Pfam" id="PF00986">
    <property type="entry name" value="DNA_gyraseB_C"/>
    <property type="match status" value="1"/>
</dbReference>
<dbReference type="SUPFAM" id="SSF56719">
    <property type="entry name" value="Type II DNA topoisomerase"/>
    <property type="match status" value="1"/>
</dbReference>
<dbReference type="SMART" id="SM00387">
    <property type="entry name" value="HATPase_c"/>
    <property type="match status" value="1"/>
</dbReference>
<comment type="catalytic activity">
    <reaction evidence="1 7">
        <text>ATP-dependent breakage, passage and rejoining of double-stranded DNA.</text>
        <dbReference type="EC" id="5.6.2.2"/>
    </reaction>
</comment>
<keyword evidence="7" id="KW-0799">Topoisomerase</keyword>
<dbReference type="SMART" id="SM00433">
    <property type="entry name" value="TOP2c"/>
    <property type="match status" value="1"/>
</dbReference>
<dbReference type="CDD" id="cd00822">
    <property type="entry name" value="TopoII_Trans_DNA_gyrase"/>
    <property type="match status" value="1"/>
</dbReference>
<dbReference type="InterPro" id="IPR006171">
    <property type="entry name" value="TOPRIM_dom"/>
</dbReference>
<dbReference type="NCBIfam" id="TIGR01058">
    <property type="entry name" value="parE_Gpos"/>
    <property type="match status" value="1"/>
</dbReference>
<evidence type="ECO:0000256" key="2">
    <source>
        <dbReference type="ARBA" id="ARBA00001946"/>
    </source>
</evidence>
<keyword evidence="7" id="KW-0067">ATP-binding</keyword>
<gene>
    <name evidence="7 10" type="primary">parE</name>
    <name evidence="10" type="ORF">NFX39_05265</name>
</gene>
<comment type="similarity">
    <text evidence="7">Belongs to the type II topoisomerase family. ParE type 2 subfamily.</text>
</comment>
<dbReference type="InterPro" id="IPR020568">
    <property type="entry name" value="Ribosomal_Su5_D2-typ_SF"/>
</dbReference>
<dbReference type="SUPFAM" id="SSF54211">
    <property type="entry name" value="Ribosomal protein S5 domain 2-like"/>
    <property type="match status" value="1"/>
</dbReference>
<evidence type="ECO:0000313" key="10">
    <source>
        <dbReference type="EMBL" id="MCO0832488.1"/>
    </source>
</evidence>
<evidence type="ECO:0000256" key="7">
    <source>
        <dbReference type="HAMAP-Rule" id="MF_00939"/>
    </source>
</evidence>
<dbReference type="Gene3D" id="3.30.230.10">
    <property type="match status" value="1"/>
</dbReference>
<dbReference type="Pfam" id="PF01751">
    <property type="entry name" value="Toprim"/>
    <property type="match status" value="1"/>
</dbReference>
<evidence type="ECO:0000256" key="1">
    <source>
        <dbReference type="ARBA" id="ARBA00000185"/>
    </source>
</evidence>
<evidence type="ECO:0000256" key="4">
    <source>
        <dbReference type="ARBA" id="ARBA00022842"/>
    </source>
</evidence>
<evidence type="ECO:0000256" key="5">
    <source>
        <dbReference type="ARBA" id="ARBA00023125"/>
    </source>
</evidence>
<dbReference type="PROSITE" id="PS50880">
    <property type="entry name" value="TOPRIM"/>
    <property type="match status" value="1"/>
</dbReference>
<dbReference type="InterPro" id="IPR001241">
    <property type="entry name" value="Topo_IIA"/>
</dbReference>
<dbReference type="InterPro" id="IPR002288">
    <property type="entry name" value="DNA_gyrase_B_C"/>
</dbReference>
<dbReference type="Proteomes" id="UP001523234">
    <property type="component" value="Unassembled WGS sequence"/>
</dbReference>
<organism evidence="10 11">
    <name type="scientific">Fructobacillus apis</name>
    <dbReference type="NCBI Taxonomy" id="2935017"/>
    <lineage>
        <taxon>Bacteria</taxon>
        <taxon>Bacillati</taxon>
        <taxon>Bacillota</taxon>
        <taxon>Bacilli</taxon>
        <taxon>Lactobacillales</taxon>
        <taxon>Lactobacillaceae</taxon>
        <taxon>Fructobacillus</taxon>
    </lineage>
</organism>
<dbReference type="InterPro" id="IPR005740">
    <property type="entry name" value="ParE_type2"/>
</dbReference>
<dbReference type="InterPro" id="IPR013506">
    <property type="entry name" value="Topo_IIA_bsu_dom2"/>
</dbReference>
<feature type="binding site" evidence="7">
    <location>
        <position position="50"/>
    </location>
    <ligand>
        <name>ATP</name>
        <dbReference type="ChEBI" id="CHEBI:30616"/>
    </ligand>
</feature>
<evidence type="ECO:0000259" key="9">
    <source>
        <dbReference type="PROSITE" id="PS50880"/>
    </source>
</evidence>
<reference evidence="10 11" key="1">
    <citation type="submission" date="2022-06" db="EMBL/GenBank/DDBJ databases">
        <title>Fructobacillus taiwanensis sp. nov., isolated from the honeybee.</title>
        <authorList>
            <person name="Chen Y.-S."/>
            <person name="Wang L.-T."/>
            <person name="Lee Y.-S."/>
            <person name="Chang Y.-C."/>
            <person name="Wu H.-C."/>
            <person name="Liao C.-Y."/>
            <person name="Chen W.-H."/>
            <person name="Deng J.-N."/>
            <person name="Wang Y.-H."/>
        </authorList>
    </citation>
    <scope>NUCLEOTIDE SEQUENCE [LARGE SCALE GENOMIC DNA]</scope>
    <source>
        <strain evidence="10 11">W13</strain>
    </source>
</reference>
<dbReference type="Gene3D" id="3.40.50.670">
    <property type="match status" value="1"/>
</dbReference>
<name>A0ABT0ZR70_9LACO</name>
<dbReference type="InterPro" id="IPR036890">
    <property type="entry name" value="HATPase_C_sf"/>
</dbReference>
<keyword evidence="4" id="KW-0460">Magnesium</keyword>
<evidence type="ECO:0000256" key="6">
    <source>
        <dbReference type="ARBA" id="ARBA00023235"/>
    </source>
</evidence>
<evidence type="ECO:0000256" key="3">
    <source>
        <dbReference type="ARBA" id="ARBA00022723"/>
    </source>
</evidence>
<feature type="region of interest" description="Disordered" evidence="8">
    <location>
        <begin position="391"/>
        <end position="418"/>
    </location>
</feature>
<dbReference type="EMBL" id="JAMWYK010000006">
    <property type="protein sequence ID" value="MCO0832488.1"/>
    <property type="molecule type" value="Genomic_DNA"/>
</dbReference>
<dbReference type="Pfam" id="PF00204">
    <property type="entry name" value="DNA_gyraseB"/>
    <property type="match status" value="1"/>
</dbReference>
<dbReference type="PANTHER" id="PTHR45866">
    <property type="entry name" value="DNA GYRASE/TOPOISOMERASE SUBUNIT B"/>
    <property type="match status" value="1"/>
</dbReference>
<protein>
    <recommendedName>
        <fullName evidence="7">DNA topoisomerase 4 subunit B</fullName>
        <ecNumber evidence="7">5.6.2.2</ecNumber>
    </recommendedName>
    <alternativeName>
        <fullName evidence="7">Topoisomerase IV subunit B</fullName>
    </alternativeName>
</protein>
<dbReference type="CDD" id="cd16928">
    <property type="entry name" value="HATPase_GyrB-like"/>
    <property type="match status" value="1"/>
</dbReference>
<dbReference type="InterPro" id="IPR013759">
    <property type="entry name" value="Topo_IIA_B_C"/>
</dbReference>
<feature type="compositionally biased region" description="Low complexity" evidence="8">
    <location>
        <begin position="683"/>
        <end position="699"/>
    </location>
</feature>
<dbReference type="RefSeq" id="WP_252443708.1">
    <property type="nucleotide sequence ID" value="NZ_JAMWYK010000006.1"/>
</dbReference>
<keyword evidence="3" id="KW-0479">Metal-binding</keyword>
<feature type="binding site" evidence="7">
    <location>
        <position position="77"/>
    </location>
    <ligand>
        <name>ATP</name>
        <dbReference type="ChEBI" id="CHEBI:30616"/>
    </ligand>
</feature>
<dbReference type="Gene3D" id="3.30.565.10">
    <property type="entry name" value="Histidine kinase-like ATPase, C-terminal domain"/>
    <property type="match status" value="1"/>
</dbReference>
<dbReference type="InterPro" id="IPR018522">
    <property type="entry name" value="TopoIIA_CS"/>
</dbReference>
<feature type="binding site" evidence="7">
    <location>
        <position position="344"/>
    </location>
    <ligand>
        <name>ATP</name>
        <dbReference type="ChEBI" id="CHEBI:30616"/>
    </ligand>
</feature>
<dbReference type="InterPro" id="IPR014721">
    <property type="entry name" value="Ribsml_uS5_D2-typ_fold_subgr"/>
</dbReference>
<feature type="site" description="Interaction with DNA" evidence="7">
    <location>
        <position position="513"/>
    </location>
</feature>
<dbReference type="NCBIfam" id="NF004189">
    <property type="entry name" value="PRK05644.1"/>
    <property type="match status" value="1"/>
</dbReference>
<comment type="function">
    <text evidence="7">Topoisomerase IV is essential for chromosome segregation. It relaxes supercoiled DNA. Performs the decatenation events required during the replication of a circular DNA molecule.</text>
</comment>
<dbReference type="InterPro" id="IPR013760">
    <property type="entry name" value="Topo_IIA-like_dom_sf"/>
</dbReference>
<dbReference type="Pfam" id="PF02518">
    <property type="entry name" value="HATPase_c"/>
    <property type="match status" value="1"/>
</dbReference>
<feature type="site" description="Interaction with DNA" evidence="7">
    <location>
        <position position="627"/>
    </location>
</feature>
<keyword evidence="11" id="KW-1185">Reference proteome</keyword>
<evidence type="ECO:0000313" key="11">
    <source>
        <dbReference type="Proteomes" id="UP001523234"/>
    </source>
</evidence>
<feature type="binding site" evidence="7">
    <location>
        <begin position="117"/>
        <end position="123"/>
    </location>
    <ligand>
        <name>ATP</name>
        <dbReference type="ChEBI" id="CHEBI:30616"/>
    </ligand>
</feature>
<dbReference type="InterPro" id="IPR000565">
    <property type="entry name" value="Topo_IIA_B"/>
</dbReference>
<keyword evidence="5 7" id="KW-0238">DNA-binding</keyword>
<dbReference type="HAMAP" id="MF_00939">
    <property type="entry name" value="ParE_type2"/>
    <property type="match status" value="1"/>
</dbReference>
<dbReference type="SUPFAM" id="SSF55874">
    <property type="entry name" value="ATPase domain of HSP90 chaperone/DNA topoisomerase II/histidine kinase"/>
    <property type="match status" value="1"/>
</dbReference>
<evidence type="ECO:0000256" key="8">
    <source>
        <dbReference type="SAM" id="MobiDB-lite"/>
    </source>
</evidence>
<dbReference type="PRINTS" id="PR01159">
    <property type="entry name" value="DNAGYRASEB"/>
</dbReference>
<feature type="region of interest" description="Disordered" evidence="8">
    <location>
        <begin position="683"/>
        <end position="754"/>
    </location>
</feature>
<sequence>MITVPNNTHYDADSIKILEGLEAVRKRPGMYIGSTDGRGLHHLVYEIVDNAVDEALGGYGNHIEVTIEENNAITVSDSGRGMPVGMHSSGKPTPEVILTVLHAGGKFGQGGYATSGGLHGVGSSVVNALSEYLKVTIVRDGHRFEETFENGGKPIGTLIDLGATKDHTGTTVTFKPDASIFSTTVFKFDTLAERLREAAFLMSGVKFTLTDKRVAPARQEVYHYEKGLHAFVDFLNEEKEGLGPVMSFDGESDGIVVDVAAQYNDGYSETLLSFVNNVRTQDGGTHEAGFRAAWTKAFNEYARRVNLLKDKDKNLEGSDVREGLSAVVSLRVPEELLQFEGQTKDKLGTTEARGAVDSVVNDTLARFLLENGDFGQKIVRKALRAREAREAARKAREESRTGKSKGKKERLLSGKLAPAQSKNADKNELFLVEGDSAGGSAKQGRDRKFQAILPLRGKVLNTQKAKLPDILKNEEISTLIYAIGGGVGPDFNIKNAAFDKVIIMTDADDDGAHIQTLLLTFFYKYMRPLIEAGKVYIALPPLYRIKYRGKQDDSFAWTNDELAEITAKAKTKYELTRFKGLGEMNATLLWETTMDPESRTLIRVKIDDAMLAEKRVTTLMGDKVDPRRQWIENNVQFTLEEEGSILDNVAGGADSSQVFDQVMAGKDPHGETEAEEVARVAENSPAAQAEKAVAEKVAASRAKPVEETPAEAKKEAVAEEKAAPKKEATKPAAPKKDEKPSSQNPENFENLNLF</sequence>
<dbReference type="InterPro" id="IPR003594">
    <property type="entry name" value="HATPase_dom"/>
</dbReference>
<proteinExistence type="inferred from homology"/>
<dbReference type="GO" id="GO:0003918">
    <property type="term" value="F:DNA topoisomerase type II (double strand cut, ATP-hydrolyzing) activity"/>
    <property type="evidence" value="ECO:0007669"/>
    <property type="project" value="UniProtKB-EC"/>
</dbReference>
<feature type="binding site" evidence="7">
    <location>
        <position position="10"/>
    </location>
    <ligand>
        <name>ATP</name>
        <dbReference type="ChEBI" id="CHEBI:30616"/>
    </ligand>
</feature>
<feature type="compositionally biased region" description="Basic and acidic residues" evidence="8">
    <location>
        <begin position="703"/>
        <end position="740"/>
    </location>
</feature>
<dbReference type="PANTHER" id="PTHR45866:SF12">
    <property type="entry name" value="DNA TOPOISOMERASE 4 SUBUNIT B"/>
    <property type="match status" value="1"/>
</dbReference>
<comment type="subunit">
    <text evidence="7">Heterotetramer composed of ParC and ParE.</text>
</comment>
<keyword evidence="6 7" id="KW-0413">Isomerase</keyword>
<feature type="compositionally biased region" description="Basic and acidic residues" evidence="8">
    <location>
        <begin position="391"/>
        <end position="401"/>
    </location>
</feature>
<accession>A0ABT0ZR70</accession>
<dbReference type="PRINTS" id="PR00418">
    <property type="entry name" value="TPI2FAMILY"/>
</dbReference>
<dbReference type="PROSITE" id="PS00177">
    <property type="entry name" value="TOPOISOMERASE_II"/>
    <property type="match status" value="1"/>
</dbReference>
<dbReference type="EC" id="5.6.2.2" evidence="7"/>